<feature type="compositionally biased region" description="Low complexity" evidence="2">
    <location>
        <begin position="41"/>
        <end position="50"/>
    </location>
</feature>
<protein>
    <submittedName>
        <fullName evidence="3">MORN repeat, putative</fullName>
    </submittedName>
</protein>
<evidence type="ECO:0000256" key="1">
    <source>
        <dbReference type="ARBA" id="ARBA00022737"/>
    </source>
</evidence>
<name>A0A7G2C634_9TRYP</name>
<gene>
    <name evidence="3" type="ORF">ADEAN_000271300</name>
</gene>
<dbReference type="VEuPathDB" id="TriTrypDB:ADEAN_000271300"/>
<organism evidence="3 4">
    <name type="scientific">Angomonas deanei</name>
    <dbReference type="NCBI Taxonomy" id="59799"/>
    <lineage>
        <taxon>Eukaryota</taxon>
        <taxon>Discoba</taxon>
        <taxon>Euglenozoa</taxon>
        <taxon>Kinetoplastea</taxon>
        <taxon>Metakinetoplastina</taxon>
        <taxon>Trypanosomatida</taxon>
        <taxon>Trypanosomatidae</taxon>
        <taxon>Strigomonadinae</taxon>
        <taxon>Angomonas</taxon>
    </lineage>
</organism>
<sequence>MLNGESKQEEEATPIAHGSLTDTPTEEAVQPSHVETVEVQSSAPSSLADSADSEERGVVELEFSFGRYVGQVDPLTQLRSGEGTLYYNSGNTYTGEWCDGAAHGFGEKTYKNGDVFRGMWSEGKRCGRGSYLHKEGHFFEGMYERDMPNGYGVLTTVSGDRYAGEWKDGLKCGKGRETLKTGQVFVGKWKGGKKQGAGKVLVPGAKRYIYGVWHDDKFFRELTEEELANFNDGEEGDQTVGPTRATAAFDAPDSSTDITDFAQGLTDKAMKGIEALENKLEAWGRALEKATTDQPAENTNAPQRNTNDANDEIF</sequence>
<evidence type="ECO:0000313" key="3">
    <source>
        <dbReference type="EMBL" id="CAD2215258.1"/>
    </source>
</evidence>
<dbReference type="Pfam" id="PF02493">
    <property type="entry name" value="MORN"/>
    <property type="match status" value="6"/>
</dbReference>
<evidence type="ECO:0000313" key="4">
    <source>
        <dbReference type="Proteomes" id="UP000515908"/>
    </source>
</evidence>
<dbReference type="SMART" id="SM00698">
    <property type="entry name" value="MORN"/>
    <property type="match status" value="4"/>
</dbReference>
<dbReference type="PANTHER" id="PTHR43215:SF14">
    <property type="entry name" value="RADIAL SPOKE HEAD 1 HOMOLOG"/>
    <property type="match status" value="1"/>
</dbReference>
<feature type="region of interest" description="Disordered" evidence="2">
    <location>
        <begin position="1"/>
        <end position="54"/>
    </location>
</feature>
<dbReference type="EMBL" id="LR877148">
    <property type="protein sequence ID" value="CAD2215258.1"/>
    <property type="molecule type" value="Genomic_DNA"/>
</dbReference>
<dbReference type="InterPro" id="IPR003409">
    <property type="entry name" value="MORN"/>
</dbReference>
<dbReference type="Gene3D" id="2.20.110.10">
    <property type="entry name" value="Histone H3 K4-specific methyltransferase SET7/9 N-terminal domain"/>
    <property type="match status" value="3"/>
</dbReference>
<keyword evidence="4" id="KW-1185">Reference proteome</keyword>
<feature type="region of interest" description="Disordered" evidence="2">
    <location>
        <begin position="290"/>
        <end position="314"/>
    </location>
</feature>
<evidence type="ECO:0000256" key="2">
    <source>
        <dbReference type="SAM" id="MobiDB-lite"/>
    </source>
</evidence>
<feature type="compositionally biased region" description="Basic and acidic residues" evidence="2">
    <location>
        <begin position="1"/>
        <end position="10"/>
    </location>
</feature>
<feature type="compositionally biased region" description="Polar residues" evidence="2">
    <location>
        <begin position="292"/>
        <end position="308"/>
    </location>
</feature>
<proteinExistence type="predicted"/>
<keyword evidence="1" id="KW-0677">Repeat</keyword>
<reference evidence="3 4" key="1">
    <citation type="submission" date="2020-08" db="EMBL/GenBank/DDBJ databases">
        <authorList>
            <person name="Newling K."/>
            <person name="Davey J."/>
            <person name="Forrester S."/>
        </authorList>
    </citation>
    <scope>NUCLEOTIDE SEQUENCE [LARGE SCALE GENOMIC DNA]</scope>
    <source>
        <strain evidence="4">Crithidia deanei Carvalho (ATCC PRA-265)</strain>
    </source>
</reference>
<dbReference type="SUPFAM" id="SSF82185">
    <property type="entry name" value="Histone H3 K4-specific methyltransferase SET7/9 N-terminal domain"/>
    <property type="match status" value="1"/>
</dbReference>
<accession>A0A7G2C634</accession>
<dbReference type="PANTHER" id="PTHR43215">
    <property type="entry name" value="RADIAL SPOKE HEAD 1 HOMOLOG"/>
    <property type="match status" value="1"/>
</dbReference>
<dbReference type="AlphaFoldDB" id="A0A7G2C634"/>
<dbReference type="Proteomes" id="UP000515908">
    <property type="component" value="Chromosome 04"/>
</dbReference>
<dbReference type="OrthoDB" id="264642at2759"/>